<evidence type="ECO:0000313" key="6">
    <source>
        <dbReference type="EMBL" id="WAR18300.1"/>
    </source>
</evidence>
<keyword evidence="7" id="KW-1185">Reference proteome</keyword>
<dbReference type="EMBL" id="CP111022">
    <property type="protein sequence ID" value="WAR18300.1"/>
    <property type="molecule type" value="Genomic_DNA"/>
</dbReference>
<proteinExistence type="predicted"/>
<keyword evidence="2" id="KW-0677">Repeat</keyword>
<sequence>MDAMTETMSARETTAVVVVMGLLVGYISCQGAHPPGIPPPVQNMQQGQPQHGQHQQQQHGGHGGHGQPQQFGVNSHEAEHIKEHLKDVVEKPKEEMSDEELEFHYFKLHDYDGNNKLDGVEITKAITHFHEEEGDEEKVANSKVFSDEEIANIVDMDPALNKAWTDEMIANIVDAVIEEDDVDGDGATFHHKKFQNDDIDCLTCLPLPPGSKVICCCT</sequence>
<dbReference type="PROSITE" id="PS00018">
    <property type="entry name" value="EF_HAND_1"/>
    <property type="match status" value="1"/>
</dbReference>
<dbReference type="SUPFAM" id="SSF47473">
    <property type="entry name" value="EF-hand"/>
    <property type="match status" value="1"/>
</dbReference>
<feature type="chain" id="PRO_5046289765" evidence="5">
    <location>
        <begin position="32"/>
        <end position="218"/>
    </location>
</feature>
<keyword evidence="1 5" id="KW-0732">Signal</keyword>
<dbReference type="InterPro" id="IPR018247">
    <property type="entry name" value="EF_Hand_1_Ca_BS"/>
</dbReference>
<evidence type="ECO:0000256" key="3">
    <source>
        <dbReference type="ARBA" id="ARBA00022837"/>
    </source>
</evidence>
<accession>A0ABY7F855</accession>
<organism evidence="6 7">
    <name type="scientific">Mya arenaria</name>
    <name type="common">Soft-shell clam</name>
    <dbReference type="NCBI Taxonomy" id="6604"/>
    <lineage>
        <taxon>Eukaryota</taxon>
        <taxon>Metazoa</taxon>
        <taxon>Spiralia</taxon>
        <taxon>Lophotrochozoa</taxon>
        <taxon>Mollusca</taxon>
        <taxon>Bivalvia</taxon>
        <taxon>Autobranchia</taxon>
        <taxon>Heteroconchia</taxon>
        <taxon>Euheterodonta</taxon>
        <taxon>Imparidentia</taxon>
        <taxon>Neoheterodontei</taxon>
        <taxon>Myida</taxon>
        <taxon>Myoidea</taxon>
        <taxon>Myidae</taxon>
        <taxon>Mya</taxon>
    </lineage>
</organism>
<feature type="non-terminal residue" evidence="6">
    <location>
        <position position="218"/>
    </location>
</feature>
<feature type="signal peptide" evidence="5">
    <location>
        <begin position="1"/>
        <end position="31"/>
    </location>
</feature>
<dbReference type="PANTHER" id="PTHR23104">
    <property type="entry name" value="MULTIPLE COAGULATION FACTOR DEFICIENCY PROTEIN 2 NEURAL STEM CELL DERIVED NEURONAL SURVIVAL PROTEIN"/>
    <property type="match status" value="1"/>
</dbReference>
<feature type="region of interest" description="Disordered" evidence="4">
    <location>
        <begin position="34"/>
        <end position="72"/>
    </location>
</feature>
<evidence type="ECO:0000256" key="4">
    <source>
        <dbReference type="SAM" id="MobiDB-lite"/>
    </source>
</evidence>
<evidence type="ECO:0000256" key="5">
    <source>
        <dbReference type="SAM" id="SignalP"/>
    </source>
</evidence>
<evidence type="ECO:0000313" key="7">
    <source>
        <dbReference type="Proteomes" id="UP001164746"/>
    </source>
</evidence>
<dbReference type="Proteomes" id="UP001164746">
    <property type="component" value="Chromosome 11"/>
</dbReference>
<dbReference type="PANTHER" id="PTHR23104:SF17">
    <property type="entry name" value="EF-HAND DOMAIN-CONTAINING PROTEIN"/>
    <property type="match status" value="1"/>
</dbReference>
<evidence type="ECO:0000256" key="1">
    <source>
        <dbReference type="ARBA" id="ARBA00022729"/>
    </source>
</evidence>
<evidence type="ECO:0000256" key="2">
    <source>
        <dbReference type="ARBA" id="ARBA00022737"/>
    </source>
</evidence>
<reference evidence="6" key="1">
    <citation type="submission" date="2022-11" db="EMBL/GenBank/DDBJ databases">
        <title>Centuries of genome instability and evolution in soft-shell clam transmissible cancer (bioRxiv).</title>
        <authorList>
            <person name="Hart S.F.M."/>
            <person name="Yonemitsu M.A."/>
            <person name="Giersch R.M."/>
            <person name="Beal B.F."/>
            <person name="Arriagada G."/>
            <person name="Davis B.W."/>
            <person name="Ostrander E.A."/>
            <person name="Goff S.P."/>
            <person name="Metzger M.J."/>
        </authorList>
    </citation>
    <scope>NUCLEOTIDE SEQUENCE</scope>
    <source>
        <strain evidence="6">MELC-2E11</strain>
        <tissue evidence="6">Siphon/mantle</tissue>
    </source>
</reference>
<dbReference type="Gene3D" id="1.10.238.10">
    <property type="entry name" value="EF-hand"/>
    <property type="match status" value="1"/>
</dbReference>
<name>A0ABY7F855_MYAAR</name>
<protein>
    <submittedName>
        <fullName evidence="6">MCFD2-like protein</fullName>
    </submittedName>
</protein>
<dbReference type="InterPro" id="IPR011992">
    <property type="entry name" value="EF-hand-dom_pair"/>
</dbReference>
<gene>
    <name evidence="6" type="ORF">MAR_000138</name>
</gene>
<dbReference type="InterPro" id="IPR052110">
    <property type="entry name" value="MCFD2-like"/>
</dbReference>
<feature type="compositionally biased region" description="Low complexity" evidence="4">
    <location>
        <begin position="45"/>
        <end position="59"/>
    </location>
</feature>
<keyword evidence="3" id="KW-0106">Calcium</keyword>